<protein>
    <submittedName>
        <fullName evidence="1">Uncharacterized protein</fullName>
    </submittedName>
</protein>
<dbReference type="Proteomes" id="UP000799291">
    <property type="component" value="Unassembled WGS sequence"/>
</dbReference>
<gene>
    <name evidence="1" type="ORF">K458DRAFT_320844</name>
</gene>
<sequence>INNNIRGLRYIKLNIRSLRLIIFTNFLFTNNKNLSSYIRYIVVIVDNASRLNLIN</sequence>
<reference evidence="1" key="1">
    <citation type="journal article" date="2020" name="Stud. Mycol.">
        <title>101 Dothideomycetes genomes: a test case for predicting lifestyles and emergence of pathogens.</title>
        <authorList>
            <person name="Haridas S."/>
            <person name="Albert R."/>
            <person name="Binder M."/>
            <person name="Bloem J."/>
            <person name="Labutti K."/>
            <person name="Salamov A."/>
            <person name="Andreopoulos B."/>
            <person name="Baker S."/>
            <person name="Barry K."/>
            <person name="Bills G."/>
            <person name="Bluhm B."/>
            <person name="Cannon C."/>
            <person name="Castanera R."/>
            <person name="Culley D."/>
            <person name="Daum C."/>
            <person name="Ezra D."/>
            <person name="Gonzalez J."/>
            <person name="Henrissat B."/>
            <person name="Kuo A."/>
            <person name="Liang C."/>
            <person name="Lipzen A."/>
            <person name="Lutzoni F."/>
            <person name="Magnuson J."/>
            <person name="Mondo S."/>
            <person name="Nolan M."/>
            <person name="Ohm R."/>
            <person name="Pangilinan J."/>
            <person name="Park H.-J."/>
            <person name="Ramirez L."/>
            <person name="Alfaro M."/>
            <person name="Sun H."/>
            <person name="Tritt A."/>
            <person name="Yoshinaga Y."/>
            <person name="Zwiers L.-H."/>
            <person name="Turgeon B."/>
            <person name="Goodwin S."/>
            <person name="Spatafora J."/>
            <person name="Crous P."/>
            <person name="Grigoriev I."/>
        </authorList>
    </citation>
    <scope>NUCLEOTIDE SEQUENCE</scope>
    <source>
        <strain evidence="1">CBS 122367</strain>
    </source>
</reference>
<organism evidence="1 2">
    <name type="scientific">Lentithecium fluviatile CBS 122367</name>
    <dbReference type="NCBI Taxonomy" id="1168545"/>
    <lineage>
        <taxon>Eukaryota</taxon>
        <taxon>Fungi</taxon>
        <taxon>Dikarya</taxon>
        <taxon>Ascomycota</taxon>
        <taxon>Pezizomycotina</taxon>
        <taxon>Dothideomycetes</taxon>
        <taxon>Pleosporomycetidae</taxon>
        <taxon>Pleosporales</taxon>
        <taxon>Massarineae</taxon>
        <taxon>Lentitheciaceae</taxon>
        <taxon>Lentithecium</taxon>
    </lineage>
</organism>
<accession>A0A6G1IF83</accession>
<name>A0A6G1IF83_9PLEO</name>
<proteinExistence type="predicted"/>
<dbReference type="AlphaFoldDB" id="A0A6G1IF83"/>
<dbReference type="EMBL" id="MU005628">
    <property type="protein sequence ID" value="KAF2676872.1"/>
    <property type="molecule type" value="Genomic_DNA"/>
</dbReference>
<feature type="non-terminal residue" evidence="1">
    <location>
        <position position="1"/>
    </location>
</feature>
<evidence type="ECO:0000313" key="1">
    <source>
        <dbReference type="EMBL" id="KAF2676872.1"/>
    </source>
</evidence>
<keyword evidence="2" id="KW-1185">Reference proteome</keyword>
<evidence type="ECO:0000313" key="2">
    <source>
        <dbReference type="Proteomes" id="UP000799291"/>
    </source>
</evidence>